<comment type="caution">
    <text evidence="11">The sequence shown here is derived from an EMBL/GenBank/DDBJ whole genome shotgun (WGS) entry which is preliminary data.</text>
</comment>
<evidence type="ECO:0000256" key="5">
    <source>
        <dbReference type="ARBA" id="ARBA00022729"/>
    </source>
</evidence>
<dbReference type="PANTHER" id="PTHR10339:SF19">
    <property type="entry name" value="GPI-LINKED NAD(P)(+)--ARGININE ADP-RIBOSYLTRANSFERASE 1"/>
    <property type="match status" value="1"/>
</dbReference>
<evidence type="ECO:0000256" key="7">
    <source>
        <dbReference type="ARBA" id="ARBA00023027"/>
    </source>
</evidence>
<keyword evidence="2 10" id="KW-0328">Glycosyltransferase</keyword>
<dbReference type="Pfam" id="PF01129">
    <property type="entry name" value="ART"/>
    <property type="match status" value="1"/>
</dbReference>
<dbReference type="OrthoDB" id="423533at2759"/>
<dbReference type="GO" id="GO:0016779">
    <property type="term" value="F:nucleotidyltransferase activity"/>
    <property type="evidence" value="ECO:0007669"/>
    <property type="project" value="UniProtKB-KW"/>
</dbReference>
<gene>
    <name evidence="11" type="primary">Madprt_2</name>
    <name evidence="11" type="ORF">JACJAC_R06161</name>
</gene>
<dbReference type="GO" id="GO:0044194">
    <property type="term" value="C:cytolytic granule"/>
    <property type="evidence" value="ECO:0007669"/>
    <property type="project" value="UniProtKB-ARBA"/>
</dbReference>
<dbReference type="GO" id="GO:0106274">
    <property type="term" value="F:NAD+-protein-arginine ADP-ribosyltransferase activity"/>
    <property type="evidence" value="ECO:0007669"/>
    <property type="project" value="UniProtKB-EC"/>
</dbReference>
<dbReference type="SUPFAM" id="SSF56399">
    <property type="entry name" value="ADP-ribosylation"/>
    <property type="match status" value="1"/>
</dbReference>
<dbReference type="PROSITE" id="PS51996">
    <property type="entry name" value="TR_MART"/>
    <property type="match status" value="1"/>
</dbReference>
<keyword evidence="12" id="KW-1185">Reference proteome</keyword>
<dbReference type="Proteomes" id="UP000550086">
    <property type="component" value="Unassembled WGS sequence"/>
</dbReference>
<evidence type="ECO:0000256" key="8">
    <source>
        <dbReference type="ARBA" id="ARBA00023157"/>
    </source>
</evidence>
<dbReference type="PANTHER" id="PTHR10339">
    <property type="entry name" value="ADP-RIBOSYLTRANSFERASE"/>
    <property type="match status" value="1"/>
</dbReference>
<sequence length="296" mass="34500">LMLLLASTLATGNPLYWGDLELIKEIRLDMAPNSFDDQYLGCSHMMEKELKKLNWTESSKNSVFAKYWTKATAEWQKKWNHVHKPLVLRTEQAVAIMAYTLPGPLYQTFNAAVREAGRSRREYLDKFHFKVLHFLLTQALRNLWNSQTRGCHHVYRGVKDIRFTARRKDAVRFGQFTSTSLQKEVAIKFGWDTFFSVYTCYGVPIKYFSYFPNENEVLIPPYERFEVTTIVHQGKRTYISLQSRGTWSKYNCEWFKGKRCQEKPCNINTGRSIVEDPPRLRNLLLEDTALAATGGP</sequence>
<keyword evidence="3 10" id="KW-0808">Transferase</keyword>
<evidence type="ECO:0000313" key="12">
    <source>
        <dbReference type="Proteomes" id="UP000550086"/>
    </source>
</evidence>
<evidence type="ECO:0000256" key="2">
    <source>
        <dbReference type="ARBA" id="ARBA00022676"/>
    </source>
</evidence>
<dbReference type="AlphaFoldDB" id="A0A7L2YVU9"/>
<name>A0A7L2YVU9_JACJC</name>
<keyword evidence="7 10" id="KW-0520">NAD</keyword>
<keyword evidence="5" id="KW-0732">Signal</keyword>
<dbReference type="EMBL" id="VZTM01025570">
    <property type="protein sequence ID" value="NXS98474.1"/>
    <property type="molecule type" value="Genomic_DNA"/>
</dbReference>
<dbReference type="GO" id="GO:0005615">
    <property type="term" value="C:extracellular space"/>
    <property type="evidence" value="ECO:0007669"/>
    <property type="project" value="UniProtKB-ARBA"/>
</dbReference>
<evidence type="ECO:0000313" key="11">
    <source>
        <dbReference type="EMBL" id="NXS98474.1"/>
    </source>
</evidence>
<dbReference type="GO" id="GO:0046677">
    <property type="term" value="P:response to antibiotic"/>
    <property type="evidence" value="ECO:0007669"/>
    <property type="project" value="UniProtKB-ARBA"/>
</dbReference>
<dbReference type="PRINTS" id="PR00970">
    <property type="entry name" value="RIBTRNSFRASE"/>
</dbReference>
<dbReference type="FunFam" id="3.90.176.10:FF:000001">
    <property type="entry name" value="NAD(P)(+)--arginine ADP-ribosyltransferase"/>
    <property type="match status" value="1"/>
</dbReference>
<keyword evidence="8" id="KW-1015">Disulfide bond</keyword>
<evidence type="ECO:0000256" key="6">
    <source>
        <dbReference type="ARBA" id="ARBA00022857"/>
    </source>
</evidence>
<dbReference type="Gene3D" id="3.90.176.10">
    <property type="entry name" value="Toxin ADP-ribosyltransferase, Chain A, domain 1"/>
    <property type="match status" value="1"/>
</dbReference>
<keyword evidence="6 10" id="KW-0521">NADP</keyword>
<proteinExistence type="inferred from homology"/>
<protein>
    <recommendedName>
        <fullName evidence="10">NAD(P)(+)--arginine ADP-ribosyltransferase</fullName>
        <ecNumber evidence="10">2.4.2.31</ecNumber>
    </recommendedName>
    <alternativeName>
        <fullName evidence="10">Mono(ADP-ribosyl)transferase</fullName>
    </alternativeName>
</protein>
<feature type="non-terminal residue" evidence="11">
    <location>
        <position position="1"/>
    </location>
</feature>
<reference evidence="11 12" key="1">
    <citation type="submission" date="2019-09" db="EMBL/GenBank/DDBJ databases">
        <title>Bird 10,000 Genomes (B10K) Project - Family phase.</title>
        <authorList>
            <person name="Zhang G."/>
        </authorList>
    </citation>
    <scope>NUCLEOTIDE SEQUENCE [LARGE SCALE GENOMIC DNA]</scope>
    <source>
        <strain evidence="11">B10K-DU-002-59</strain>
        <tissue evidence="11">Muscle</tissue>
    </source>
</reference>
<keyword evidence="4" id="KW-0548">Nucleotidyltransferase</keyword>
<evidence type="ECO:0000256" key="4">
    <source>
        <dbReference type="ARBA" id="ARBA00022695"/>
    </source>
</evidence>
<dbReference type="PROSITE" id="PS01291">
    <property type="entry name" value="ART"/>
    <property type="match status" value="1"/>
</dbReference>
<organism evidence="11 12">
    <name type="scientific">Jacana jacana</name>
    <name type="common">Wattled jacana</name>
    <name type="synonym">Parra jacana</name>
    <dbReference type="NCBI Taxonomy" id="54508"/>
    <lineage>
        <taxon>Eukaryota</taxon>
        <taxon>Metazoa</taxon>
        <taxon>Chordata</taxon>
        <taxon>Craniata</taxon>
        <taxon>Vertebrata</taxon>
        <taxon>Euteleostomi</taxon>
        <taxon>Archelosauria</taxon>
        <taxon>Archosauria</taxon>
        <taxon>Dinosauria</taxon>
        <taxon>Saurischia</taxon>
        <taxon>Theropoda</taxon>
        <taxon>Coelurosauria</taxon>
        <taxon>Aves</taxon>
        <taxon>Neognathae</taxon>
        <taxon>Neoaves</taxon>
        <taxon>Charadriiformes</taxon>
        <taxon>Jacanidae</taxon>
        <taxon>Jacana</taxon>
    </lineage>
</organism>
<accession>A0A7L2YVU9</accession>
<dbReference type="InterPro" id="IPR000768">
    <property type="entry name" value="ART"/>
</dbReference>
<evidence type="ECO:0000256" key="3">
    <source>
        <dbReference type="ARBA" id="ARBA00022679"/>
    </source>
</evidence>
<comment type="similarity">
    <text evidence="1 10">Belongs to the Arg-specific ADP-ribosyltransferase family.</text>
</comment>
<comment type="catalytic activity">
    <reaction evidence="9 10">
        <text>L-arginyl-[protein] + NAD(+) = N(omega)-(ADP-D-ribosyl)-L-arginyl-[protein] + nicotinamide + H(+)</text>
        <dbReference type="Rhea" id="RHEA:19149"/>
        <dbReference type="Rhea" id="RHEA-COMP:10532"/>
        <dbReference type="Rhea" id="RHEA-COMP:15087"/>
        <dbReference type="ChEBI" id="CHEBI:15378"/>
        <dbReference type="ChEBI" id="CHEBI:17154"/>
        <dbReference type="ChEBI" id="CHEBI:29965"/>
        <dbReference type="ChEBI" id="CHEBI:57540"/>
        <dbReference type="ChEBI" id="CHEBI:142554"/>
        <dbReference type="EC" id="2.4.2.31"/>
    </reaction>
</comment>
<evidence type="ECO:0000256" key="9">
    <source>
        <dbReference type="ARBA" id="ARBA00047597"/>
    </source>
</evidence>
<dbReference type="EC" id="2.4.2.31" evidence="10"/>
<evidence type="ECO:0000256" key="1">
    <source>
        <dbReference type="ARBA" id="ARBA00009558"/>
    </source>
</evidence>
<dbReference type="InterPro" id="IPR050999">
    <property type="entry name" value="ADP-ribosyltransferase_ARG"/>
</dbReference>
<evidence type="ECO:0000256" key="10">
    <source>
        <dbReference type="RuleBase" id="RU361228"/>
    </source>
</evidence>
<feature type="non-terminal residue" evidence="11">
    <location>
        <position position="296"/>
    </location>
</feature>
<dbReference type="GO" id="GO:0003950">
    <property type="term" value="F:NAD+ poly-ADP-ribosyltransferase activity"/>
    <property type="evidence" value="ECO:0007669"/>
    <property type="project" value="UniProtKB-ARBA"/>
</dbReference>